<dbReference type="SUPFAM" id="SSF50494">
    <property type="entry name" value="Trypsin-like serine proteases"/>
    <property type="match status" value="1"/>
</dbReference>
<dbReference type="KEGG" id="glj:GKIL_4383"/>
<feature type="compositionally biased region" description="Polar residues" evidence="4">
    <location>
        <begin position="51"/>
        <end position="61"/>
    </location>
</feature>
<dbReference type="RefSeq" id="WP_023176009.1">
    <property type="nucleotide sequence ID" value="NC_022600.1"/>
</dbReference>
<dbReference type="eggNOG" id="COG0265">
    <property type="taxonomic scope" value="Bacteria"/>
</dbReference>
<evidence type="ECO:0000256" key="2">
    <source>
        <dbReference type="ARBA" id="ARBA00022670"/>
    </source>
</evidence>
<name>U5QSH8_GLOK1</name>
<gene>
    <name evidence="6" type="ORF">GKIL_4383</name>
</gene>
<dbReference type="InterPro" id="IPR001478">
    <property type="entry name" value="PDZ"/>
</dbReference>
<dbReference type="AlphaFoldDB" id="U5QSH8"/>
<dbReference type="Gene3D" id="2.30.42.10">
    <property type="match status" value="1"/>
</dbReference>
<dbReference type="GO" id="GO:0006508">
    <property type="term" value="P:proteolysis"/>
    <property type="evidence" value="ECO:0007669"/>
    <property type="project" value="UniProtKB-KW"/>
</dbReference>
<dbReference type="STRING" id="1183438.GKIL_4383"/>
<dbReference type="PRINTS" id="PR00834">
    <property type="entry name" value="PROTEASES2C"/>
</dbReference>
<dbReference type="Proteomes" id="UP000017396">
    <property type="component" value="Chromosome"/>
</dbReference>
<dbReference type="PANTHER" id="PTHR22939">
    <property type="entry name" value="SERINE PROTEASE FAMILY S1C HTRA-RELATED"/>
    <property type="match status" value="1"/>
</dbReference>
<accession>U5QSH8</accession>
<dbReference type="PATRIC" id="fig|1183438.3.peg.4310"/>
<dbReference type="SUPFAM" id="SSF50156">
    <property type="entry name" value="PDZ domain-like"/>
    <property type="match status" value="1"/>
</dbReference>
<reference evidence="6 7" key="1">
    <citation type="journal article" date="2013" name="PLoS ONE">
        <title>Cultivation and Complete Genome Sequencing of Gloeobacter kilaueensis sp. nov., from a Lava Cave in Kilauea Caldera, Hawai'i.</title>
        <authorList>
            <person name="Saw J.H."/>
            <person name="Schatz M."/>
            <person name="Brown M.V."/>
            <person name="Kunkel D.D."/>
            <person name="Foster J.S."/>
            <person name="Shick H."/>
            <person name="Christensen S."/>
            <person name="Hou S."/>
            <person name="Wan X."/>
            <person name="Donachie S.P."/>
        </authorList>
    </citation>
    <scope>NUCLEOTIDE SEQUENCE [LARGE SCALE GENOMIC DNA]</scope>
    <source>
        <strain evidence="7">JS</strain>
    </source>
</reference>
<evidence type="ECO:0000313" key="6">
    <source>
        <dbReference type="EMBL" id="AGY60629.1"/>
    </source>
</evidence>
<evidence type="ECO:0000259" key="5">
    <source>
        <dbReference type="PROSITE" id="PS50106"/>
    </source>
</evidence>
<dbReference type="HOGENOM" id="CLU_020120_1_2_3"/>
<dbReference type="SMART" id="SM00228">
    <property type="entry name" value="PDZ"/>
    <property type="match status" value="1"/>
</dbReference>
<dbReference type="OrthoDB" id="495674at2"/>
<feature type="region of interest" description="Disordered" evidence="4">
    <location>
        <begin position="36"/>
        <end position="64"/>
    </location>
</feature>
<evidence type="ECO:0000256" key="3">
    <source>
        <dbReference type="ARBA" id="ARBA00022801"/>
    </source>
</evidence>
<keyword evidence="7" id="KW-1185">Reference proteome</keyword>
<sequence>MASDWKGKVVQLGVIGAVAGASFALGNLATHQVTGVPSSAAPIPPASTPAETLSTGVSSERPSPASVLGPNFIADAAQKASPAVVRIDTEKVREVGRSPLDQFFPEFGLRLPRNFRERSAGSGFILDGNGTVITNAHVVEGVDKVAVTLNDGRKVTGKVVGTDPLTDIAVVKIPAGANLPTVPLGDSDQLRPGEWVIAVGNPLGLDHTVTAGIISALNRSSDAVGVQDRRLEFIQTDAAINPGNSGGPLVDIYGRVIGINTAIRADGQGIGFAIPINKVKEISASLLKDGRVIRPYIGVSMLTLTPELLQQLKDDPNSGRLPDADKGVWIRDVVKGSPAARAGLRADDIILAIDDKPVTDAKQVQDLISARKVGEVVSVKVQRNNKIATFQVRTVELSQTPVS</sequence>
<proteinExistence type="inferred from homology"/>
<keyword evidence="3" id="KW-0378">Hydrolase</keyword>
<comment type="similarity">
    <text evidence="1">Belongs to the peptidase S1C family.</text>
</comment>
<dbReference type="GO" id="GO:0004252">
    <property type="term" value="F:serine-type endopeptidase activity"/>
    <property type="evidence" value="ECO:0007669"/>
    <property type="project" value="InterPro"/>
</dbReference>
<dbReference type="InterPro" id="IPR009003">
    <property type="entry name" value="Peptidase_S1_PA"/>
</dbReference>
<dbReference type="Pfam" id="PF13180">
    <property type="entry name" value="PDZ_2"/>
    <property type="match status" value="1"/>
</dbReference>
<dbReference type="Gene3D" id="2.40.10.120">
    <property type="match status" value="1"/>
</dbReference>
<dbReference type="PROSITE" id="PS50106">
    <property type="entry name" value="PDZ"/>
    <property type="match status" value="1"/>
</dbReference>
<dbReference type="Pfam" id="PF13365">
    <property type="entry name" value="Trypsin_2"/>
    <property type="match status" value="1"/>
</dbReference>
<organism evidence="6 7">
    <name type="scientific">Gloeobacter kilaueensis (strain ATCC BAA-2537 / CCAP 1431/1 / ULC 316 / JS1)</name>
    <dbReference type="NCBI Taxonomy" id="1183438"/>
    <lineage>
        <taxon>Bacteria</taxon>
        <taxon>Bacillati</taxon>
        <taxon>Cyanobacteriota</taxon>
        <taxon>Cyanophyceae</taxon>
        <taxon>Gloeobacterales</taxon>
        <taxon>Gloeobacteraceae</taxon>
        <taxon>Gloeobacter</taxon>
    </lineage>
</organism>
<evidence type="ECO:0000313" key="7">
    <source>
        <dbReference type="Proteomes" id="UP000017396"/>
    </source>
</evidence>
<feature type="domain" description="PDZ" evidence="5">
    <location>
        <begin position="283"/>
        <end position="385"/>
    </location>
</feature>
<dbReference type="PANTHER" id="PTHR22939:SF129">
    <property type="entry name" value="SERINE PROTEASE HTRA2, MITOCHONDRIAL"/>
    <property type="match status" value="1"/>
</dbReference>
<keyword evidence="2" id="KW-0645">Protease</keyword>
<dbReference type="EMBL" id="CP003587">
    <property type="protein sequence ID" value="AGY60629.1"/>
    <property type="molecule type" value="Genomic_DNA"/>
</dbReference>
<protein>
    <submittedName>
        <fullName evidence="6">Serine proteinase</fullName>
    </submittedName>
</protein>
<dbReference type="InterPro" id="IPR036034">
    <property type="entry name" value="PDZ_sf"/>
</dbReference>
<dbReference type="InterPro" id="IPR001940">
    <property type="entry name" value="Peptidase_S1C"/>
</dbReference>
<evidence type="ECO:0000256" key="4">
    <source>
        <dbReference type="SAM" id="MobiDB-lite"/>
    </source>
</evidence>
<evidence type="ECO:0000256" key="1">
    <source>
        <dbReference type="ARBA" id="ARBA00010541"/>
    </source>
</evidence>